<dbReference type="Proteomes" id="UP000287756">
    <property type="component" value="Chromosome"/>
</dbReference>
<organism evidence="2 3">
    <name type="scientific">Halobacillus litoralis</name>
    <dbReference type="NCBI Taxonomy" id="45668"/>
    <lineage>
        <taxon>Bacteria</taxon>
        <taxon>Bacillati</taxon>
        <taxon>Bacillota</taxon>
        <taxon>Bacilli</taxon>
        <taxon>Bacillales</taxon>
        <taxon>Bacillaceae</taxon>
        <taxon>Halobacillus</taxon>
    </lineage>
</organism>
<keyword evidence="1" id="KW-0812">Transmembrane</keyword>
<evidence type="ECO:0000256" key="1">
    <source>
        <dbReference type="SAM" id="Phobius"/>
    </source>
</evidence>
<reference evidence="2 3" key="1">
    <citation type="submission" date="2018-01" db="EMBL/GenBank/DDBJ databases">
        <title>The whole genome sequencing and assembly of Halobacillus litoralis ERB031 strain.</title>
        <authorList>
            <person name="Lee S.-J."/>
            <person name="Park M.-K."/>
            <person name="Kim J.-Y."/>
            <person name="Lee Y.-J."/>
            <person name="Yi H."/>
            <person name="Bahn Y.-S."/>
            <person name="Kim J.F."/>
            <person name="Lee D.-W."/>
        </authorList>
    </citation>
    <scope>NUCLEOTIDE SEQUENCE [LARGE SCALE GENOMIC DNA]</scope>
    <source>
        <strain evidence="2 3">ERB 031</strain>
    </source>
</reference>
<sequence>MVLSGILLLLSNADDTFHMNDLPYMLIIVGLMLIITVTILLQKESSLLCRVGFHKYERIGWDEEMPNLEVVKCQRCNKEKKVMRTF</sequence>
<accession>A0A410MI52</accession>
<protein>
    <submittedName>
        <fullName evidence="2">Uncharacterized protein</fullName>
    </submittedName>
</protein>
<gene>
    <name evidence="2" type="ORF">HLI_20395</name>
</gene>
<proteinExistence type="predicted"/>
<feature type="transmembrane region" description="Helical" evidence="1">
    <location>
        <begin position="23"/>
        <end position="41"/>
    </location>
</feature>
<evidence type="ECO:0000313" key="2">
    <source>
        <dbReference type="EMBL" id="QAS54409.1"/>
    </source>
</evidence>
<dbReference type="EMBL" id="CP026118">
    <property type="protein sequence ID" value="QAS54409.1"/>
    <property type="molecule type" value="Genomic_DNA"/>
</dbReference>
<name>A0A410MI52_9BACI</name>
<keyword evidence="1" id="KW-0472">Membrane</keyword>
<evidence type="ECO:0000313" key="3">
    <source>
        <dbReference type="Proteomes" id="UP000287756"/>
    </source>
</evidence>
<keyword evidence="1" id="KW-1133">Transmembrane helix</keyword>
<dbReference type="AlphaFoldDB" id="A0A410MI52"/>
<dbReference type="KEGG" id="hli:HLI_20395"/>